<sequence length="200" mass="21722">MLGKCFDPGCCSQLPSLWYIVPFCLAALVSANSNNSSHLQLIYNLTLCELNGTEWLAKNFVGAEKSFATFPGLPLIVSKGALTPGLFLDTFGLITVSPAGFCQGGYVLITIFAVGARAALVCFVFRLEKNCWAGRYSCPKYTNFLWDTKGKLYRWGSPVFKKKKGKVKGKGPLINLKKFGFEGSPAPLITEFSAKNGGLP</sequence>
<name>D0UDL8_PRRSV</name>
<evidence type="ECO:0000256" key="1">
    <source>
        <dbReference type="SAM" id="Phobius"/>
    </source>
</evidence>
<keyword evidence="1" id="KW-0472">Membrane</keyword>
<dbReference type="InterPro" id="IPR001332">
    <property type="entry name" value="Arteri_GP5"/>
</dbReference>
<evidence type="ECO:0000313" key="2">
    <source>
        <dbReference type="EMBL" id="ACX71435.1"/>
    </source>
</evidence>
<keyword evidence="1" id="KW-0812">Transmembrane</keyword>
<keyword evidence="1" id="KW-1133">Transmembrane helix</keyword>
<feature type="transmembrane region" description="Helical" evidence="1">
    <location>
        <begin position="105"/>
        <end position="125"/>
    </location>
</feature>
<reference evidence="2" key="1">
    <citation type="submission" date="2009-08" db="EMBL/GenBank/DDBJ databases">
        <title>Genetic analysis of ORF5 gene of porcine reproductive and respiratory syndrome virus in Mexico.</title>
        <authorList>
            <person name="Hernandez J."/>
            <person name="Burgara A."/>
            <person name="Resendiz M."/>
        </authorList>
    </citation>
    <scope>NUCLEOTIDE SEQUENCE</scope>
    <source>
        <strain evidence="2">Ciad133</strain>
    </source>
</reference>
<keyword evidence="2" id="KW-0261">Viral envelope protein</keyword>
<dbReference type="EMBL" id="GQ468765">
    <property type="protein sequence ID" value="ACX71435.1"/>
    <property type="molecule type" value="Genomic_RNA"/>
</dbReference>
<proteinExistence type="predicted"/>
<organism evidence="2">
    <name type="scientific">Porcine reproductive and respiratory syndrome virus</name>
    <name type="common">PRRSV</name>
    <dbReference type="NCBI Taxonomy" id="28344"/>
    <lineage>
        <taxon>Viruses</taxon>
        <taxon>Riboviria</taxon>
        <taxon>Orthornavirae</taxon>
        <taxon>Pisuviricota</taxon>
        <taxon>Pisoniviricetes</taxon>
        <taxon>Nidovirales</taxon>
        <taxon>Arnidovirineae</taxon>
        <taxon>Arteriviridae</taxon>
        <taxon>Variarterivirinae</taxon>
        <taxon>Betaarterivirus</taxon>
        <taxon>Ampobartevirus</taxon>
        <taxon>Betaarterivirus americense</taxon>
    </lineage>
</organism>
<protein>
    <submittedName>
        <fullName evidence="2">Envelope protein</fullName>
    </submittedName>
</protein>
<dbReference type="GO" id="GO:0019031">
    <property type="term" value="C:viral envelope"/>
    <property type="evidence" value="ECO:0007669"/>
    <property type="project" value="UniProtKB-KW"/>
</dbReference>
<dbReference type="Pfam" id="PF00951">
    <property type="entry name" value="Arteri_Gl"/>
    <property type="match status" value="1"/>
</dbReference>
<keyword evidence="2" id="KW-0946">Virion</keyword>
<organismHost>
    <name type="scientific">Sus scrofa</name>
    <name type="common">Pig</name>
    <dbReference type="NCBI Taxonomy" id="9823"/>
</organismHost>
<accession>D0UDL8</accession>